<dbReference type="CDD" id="cd06170">
    <property type="entry name" value="LuxR_C_like"/>
    <property type="match status" value="1"/>
</dbReference>
<dbReference type="AlphaFoldDB" id="A0A1G9URL1"/>
<feature type="domain" description="HTH luxR-type" evidence="4">
    <location>
        <begin position="285"/>
        <end position="350"/>
    </location>
</feature>
<dbReference type="RefSeq" id="WP_092637626.1">
    <property type="nucleotide sequence ID" value="NZ_FNID01000002.1"/>
</dbReference>
<evidence type="ECO:0000256" key="1">
    <source>
        <dbReference type="ARBA" id="ARBA00023015"/>
    </source>
</evidence>
<dbReference type="PROSITE" id="PS00622">
    <property type="entry name" value="HTH_LUXR_1"/>
    <property type="match status" value="1"/>
</dbReference>
<keyword evidence="1" id="KW-0805">Transcription regulation</keyword>
<reference evidence="5 6" key="1">
    <citation type="submission" date="2016-10" db="EMBL/GenBank/DDBJ databases">
        <authorList>
            <person name="de Groot N.N."/>
        </authorList>
    </citation>
    <scope>NUCLEOTIDE SEQUENCE [LARGE SCALE GENOMIC DNA]</scope>
    <source>
        <strain evidence="5 6">CGMCC 1.5012</strain>
    </source>
</reference>
<dbReference type="STRING" id="258515.SAMN05192585_102102"/>
<name>A0A1G9URL1_9FIRM</name>
<keyword evidence="3" id="KW-0804">Transcription</keyword>
<sequence length="357" mass="40160">MPIQLKTVREFNSFVASGYECTDFQSFLRLAILRLHRLVSYESGMFYCAISHDCSYFKPYTEGELSSCLGREPFSARESYRSYADSAQAATEAYVYKSADYSAGIVSVPQEPRSSFLKEQQQYHVACIRIVYQGQFLGEIYLHREKQKPDFNEPEMFLLSLLQPHVSGIFNLIHRYSAAQAAENSAKDIGIGLCALDDDLTILSSNAAALELLRAQSVYGATILHHLKELCFELETGDGKKNSSKTERIKMKTAEAAVTLLRCPVRIGNIRYLAVLQRFMQGQADTDYRFKFTKREADIIDGLVQGKNNAQIAAGLAVSENTVKTHVKNIFTKTGVNSRTELSYILMLNNTDSLIKR</sequence>
<keyword evidence="2" id="KW-0238">DNA-binding</keyword>
<evidence type="ECO:0000256" key="2">
    <source>
        <dbReference type="ARBA" id="ARBA00023125"/>
    </source>
</evidence>
<proteinExistence type="predicted"/>
<evidence type="ECO:0000256" key="3">
    <source>
        <dbReference type="ARBA" id="ARBA00023163"/>
    </source>
</evidence>
<dbReference type="InterPro" id="IPR016032">
    <property type="entry name" value="Sig_transdc_resp-reg_C-effctor"/>
</dbReference>
<accession>A0A1G9URL1</accession>
<evidence type="ECO:0000313" key="6">
    <source>
        <dbReference type="Proteomes" id="UP000199182"/>
    </source>
</evidence>
<dbReference type="OrthoDB" id="1825091at2"/>
<dbReference type="GO" id="GO:0006355">
    <property type="term" value="P:regulation of DNA-templated transcription"/>
    <property type="evidence" value="ECO:0007669"/>
    <property type="project" value="InterPro"/>
</dbReference>
<dbReference type="PRINTS" id="PR00038">
    <property type="entry name" value="HTHLUXR"/>
</dbReference>
<dbReference type="SUPFAM" id="SSF46894">
    <property type="entry name" value="C-terminal effector domain of the bipartite response regulators"/>
    <property type="match status" value="1"/>
</dbReference>
<evidence type="ECO:0000259" key="4">
    <source>
        <dbReference type="PROSITE" id="PS50043"/>
    </source>
</evidence>
<dbReference type="Gene3D" id="1.10.10.10">
    <property type="entry name" value="Winged helix-like DNA-binding domain superfamily/Winged helix DNA-binding domain"/>
    <property type="match status" value="1"/>
</dbReference>
<dbReference type="PROSITE" id="PS50043">
    <property type="entry name" value="HTH_LUXR_2"/>
    <property type="match status" value="1"/>
</dbReference>
<organism evidence="5 6">
    <name type="scientific">Acetanaerobacterium elongatum</name>
    <dbReference type="NCBI Taxonomy" id="258515"/>
    <lineage>
        <taxon>Bacteria</taxon>
        <taxon>Bacillati</taxon>
        <taxon>Bacillota</taxon>
        <taxon>Clostridia</taxon>
        <taxon>Eubacteriales</taxon>
        <taxon>Oscillospiraceae</taxon>
        <taxon>Acetanaerobacterium</taxon>
    </lineage>
</organism>
<dbReference type="PANTHER" id="PTHR44688:SF16">
    <property type="entry name" value="DNA-BINDING TRANSCRIPTIONAL ACTIVATOR DEVR_DOSR"/>
    <property type="match status" value="1"/>
</dbReference>
<keyword evidence="6" id="KW-1185">Reference proteome</keyword>
<dbReference type="InterPro" id="IPR036388">
    <property type="entry name" value="WH-like_DNA-bd_sf"/>
</dbReference>
<dbReference type="Pfam" id="PF00196">
    <property type="entry name" value="GerE"/>
    <property type="match status" value="1"/>
</dbReference>
<dbReference type="GO" id="GO:0003677">
    <property type="term" value="F:DNA binding"/>
    <property type="evidence" value="ECO:0007669"/>
    <property type="project" value="UniProtKB-KW"/>
</dbReference>
<gene>
    <name evidence="5" type="ORF">SAMN05192585_102102</name>
</gene>
<dbReference type="Proteomes" id="UP000199182">
    <property type="component" value="Unassembled WGS sequence"/>
</dbReference>
<dbReference type="EMBL" id="FNID01000002">
    <property type="protein sequence ID" value="SDM62559.1"/>
    <property type="molecule type" value="Genomic_DNA"/>
</dbReference>
<dbReference type="PANTHER" id="PTHR44688">
    <property type="entry name" value="DNA-BINDING TRANSCRIPTIONAL ACTIVATOR DEVR_DOSR"/>
    <property type="match status" value="1"/>
</dbReference>
<dbReference type="InterPro" id="IPR000792">
    <property type="entry name" value="Tscrpt_reg_LuxR_C"/>
</dbReference>
<evidence type="ECO:0000313" key="5">
    <source>
        <dbReference type="EMBL" id="SDM62559.1"/>
    </source>
</evidence>
<protein>
    <submittedName>
        <fullName evidence="5">Regulatory protein, luxR family</fullName>
    </submittedName>
</protein>
<dbReference type="SMART" id="SM00421">
    <property type="entry name" value="HTH_LUXR"/>
    <property type="match status" value="1"/>
</dbReference>